<evidence type="ECO:0000259" key="6">
    <source>
        <dbReference type="PROSITE" id="PS50850"/>
    </source>
</evidence>
<feature type="transmembrane region" description="Helical" evidence="5">
    <location>
        <begin position="368"/>
        <end position="386"/>
    </location>
</feature>
<evidence type="ECO:0000313" key="7">
    <source>
        <dbReference type="EMBL" id="GAA3640213.1"/>
    </source>
</evidence>
<proteinExistence type="predicted"/>
<keyword evidence="2 5" id="KW-0812">Transmembrane</keyword>
<accession>A0ABP7ATF9</accession>
<feature type="domain" description="Major facilitator superfamily (MFS) profile" evidence="6">
    <location>
        <begin position="18"/>
        <end position="417"/>
    </location>
</feature>
<reference evidence="8" key="1">
    <citation type="journal article" date="2019" name="Int. J. Syst. Evol. Microbiol.">
        <title>The Global Catalogue of Microorganisms (GCM) 10K type strain sequencing project: providing services to taxonomists for standard genome sequencing and annotation.</title>
        <authorList>
            <consortium name="The Broad Institute Genomics Platform"/>
            <consortium name="The Broad Institute Genome Sequencing Center for Infectious Disease"/>
            <person name="Wu L."/>
            <person name="Ma J."/>
        </authorList>
    </citation>
    <scope>NUCLEOTIDE SEQUENCE [LARGE SCALE GENOMIC DNA]</scope>
    <source>
        <strain evidence="8">JCM 16929</strain>
    </source>
</reference>
<dbReference type="InterPro" id="IPR011701">
    <property type="entry name" value="MFS"/>
</dbReference>
<evidence type="ECO:0000256" key="5">
    <source>
        <dbReference type="SAM" id="Phobius"/>
    </source>
</evidence>
<evidence type="ECO:0000256" key="2">
    <source>
        <dbReference type="ARBA" id="ARBA00022692"/>
    </source>
</evidence>
<evidence type="ECO:0000313" key="8">
    <source>
        <dbReference type="Proteomes" id="UP001501490"/>
    </source>
</evidence>
<feature type="transmembrane region" description="Helical" evidence="5">
    <location>
        <begin position="235"/>
        <end position="256"/>
    </location>
</feature>
<dbReference type="InterPro" id="IPR036259">
    <property type="entry name" value="MFS_trans_sf"/>
</dbReference>
<evidence type="ECO:0000256" key="4">
    <source>
        <dbReference type="ARBA" id="ARBA00023136"/>
    </source>
</evidence>
<protein>
    <submittedName>
        <fullName evidence="7">MFS transporter</fullName>
    </submittedName>
</protein>
<dbReference type="Proteomes" id="UP001501490">
    <property type="component" value="Unassembled WGS sequence"/>
</dbReference>
<feature type="transmembrane region" description="Helical" evidence="5">
    <location>
        <begin position="268"/>
        <end position="292"/>
    </location>
</feature>
<dbReference type="Gene3D" id="1.20.1250.20">
    <property type="entry name" value="MFS general substrate transporter like domains"/>
    <property type="match status" value="2"/>
</dbReference>
<comment type="subcellular location">
    <subcellularLocation>
        <location evidence="1">Cell membrane</location>
        <topology evidence="1">Multi-pass membrane protein</topology>
    </subcellularLocation>
</comment>
<comment type="caution">
    <text evidence="7">The sequence shown here is derived from an EMBL/GenBank/DDBJ whole genome shotgun (WGS) entry which is preliminary data.</text>
</comment>
<feature type="transmembrane region" description="Helical" evidence="5">
    <location>
        <begin position="21"/>
        <end position="45"/>
    </location>
</feature>
<name>A0ABP7ATF9_9ACTN</name>
<feature type="transmembrane region" description="Helical" evidence="5">
    <location>
        <begin position="392"/>
        <end position="410"/>
    </location>
</feature>
<dbReference type="PROSITE" id="PS50850">
    <property type="entry name" value="MFS"/>
    <property type="match status" value="1"/>
</dbReference>
<dbReference type="Pfam" id="PF07690">
    <property type="entry name" value="MFS_1"/>
    <property type="match status" value="1"/>
</dbReference>
<dbReference type="PANTHER" id="PTHR23534:SF1">
    <property type="entry name" value="MAJOR FACILITATOR SUPERFAMILY PROTEIN"/>
    <property type="match status" value="1"/>
</dbReference>
<feature type="transmembrane region" description="Helical" evidence="5">
    <location>
        <begin position="326"/>
        <end position="348"/>
    </location>
</feature>
<dbReference type="SUPFAM" id="SSF103473">
    <property type="entry name" value="MFS general substrate transporter"/>
    <property type="match status" value="1"/>
</dbReference>
<keyword evidence="8" id="KW-1185">Reference proteome</keyword>
<keyword evidence="4 5" id="KW-0472">Membrane</keyword>
<dbReference type="EMBL" id="BAABAB010000050">
    <property type="protein sequence ID" value="GAA3640213.1"/>
    <property type="molecule type" value="Genomic_DNA"/>
</dbReference>
<sequence length="417" mass="41439">MTATTSSDLQLGRLRHRTLGMLAAGQILGGLGTGAALSVGALAASDLAGESWSGMAATMSTLGAALLAVPLARLADRRGRRISLSTAALIAAAGLGLCIVGITVGQVLLLFLGLAAAGAATAAALQSRFAATDLAEPATRGRDLSLVVWSTTIGSVIGPNLAEPGARFGQALGLPGLAGVFVIAVIAQLLASASYAAFLRPDPLLVSRELRLGLVTETPSTDGEVELEPAGRPGLVRLAIVAVALSHATMVALMAMTPVHLVQGGATLSVVGLTLSLHIAGMFALSPVFGILSDRLGRIPTILIGQALLLGAALVTALGAGMHEAVMTGLILLGLGWSASTVAGSALLSDAAPAADRVRLQGRSDMTMNFAGAAGGALAGPILALIGYHGLALALLIPVAVVTAGCLAGLRRVAAGR</sequence>
<evidence type="ECO:0000256" key="3">
    <source>
        <dbReference type="ARBA" id="ARBA00022989"/>
    </source>
</evidence>
<dbReference type="PANTHER" id="PTHR23534">
    <property type="entry name" value="MFS PERMEASE"/>
    <property type="match status" value="1"/>
</dbReference>
<dbReference type="InterPro" id="IPR020846">
    <property type="entry name" value="MFS_dom"/>
</dbReference>
<keyword evidence="3 5" id="KW-1133">Transmembrane helix</keyword>
<feature type="transmembrane region" description="Helical" evidence="5">
    <location>
        <begin position="174"/>
        <end position="198"/>
    </location>
</feature>
<feature type="transmembrane region" description="Helical" evidence="5">
    <location>
        <begin position="51"/>
        <end position="72"/>
    </location>
</feature>
<feature type="transmembrane region" description="Helical" evidence="5">
    <location>
        <begin position="146"/>
        <end position="162"/>
    </location>
</feature>
<evidence type="ECO:0000256" key="1">
    <source>
        <dbReference type="ARBA" id="ARBA00004651"/>
    </source>
</evidence>
<feature type="transmembrane region" description="Helical" evidence="5">
    <location>
        <begin position="108"/>
        <end position="125"/>
    </location>
</feature>
<dbReference type="RefSeq" id="WP_344809508.1">
    <property type="nucleotide sequence ID" value="NZ_BAABAB010000050.1"/>
</dbReference>
<feature type="transmembrane region" description="Helical" evidence="5">
    <location>
        <begin position="299"/>
        <end position="320"/>
    </location>
</feature>
<feature type="transmembrane region" description="Helical" evidence="5">
    <location>
        <begin position="84"/>
        <end position="102"/>
    </location>
</feature>
<gene>
    <name evidence="7" type="ORF">GCM10022236_48530</name>
</gene>
<organism evidence="7 8">
    <name type="scientific">Microlunatus ginsengisoli</name>
    <dbReference type="NCBI Taxonomy" id="363863"/>
    <lineage>
        <taxon>Bacteria</taxon>
        <taxon>Bacillati</taxon>
        <taxon>Actinomycetota</taxon>
        <taxon>Actinomycetes</taxon>
        <taxon>Propionibacteriales</taxon>
        <taxon>Propionibacteriaceae</taxon>
        <taxon>Microlunatus</taxon>
    </lineage>
</organism>